<keyword evidence="7" id="KW-1185">Reference proteome</keyword>
<dbReference type="EMBL" id="KQ964661">
    <property type="protein sequence ID" value="KXN67095.1"/>
    <property type="molecule type" value="Genomic_DNA"/>
</dbReference>
<organism evidence="6 7">
    <name type="scientific">Conidiobolus coronatus (strain ATCC 28846 / CBS 209.66 / NRRL 28638)</name>
    <name type="common">Delacroixia coronata</name>
    <dbReference type="NCBI Taxonomy" id="796925"/>
    <lineage>
        <taxon>Eukaryota</taxon>
        <taxon>Fungi</taxon>
        <taxon>Fungi incertae sedis</taxon>
        <taxon>Zoopagomycota</taxon>
        <taxon>Entomophthoromycotina</taxon>
        <taxon>Entomophthoromycetes</taxon>
        <taxon>Entomophthorales</taxon>
        <taxon>Ancylistaceae</taxon>
        <taxon>Conidiobolus</taxon>
    </lineage>
</organism>
<evidence type="ECO:0000256" key="3">
    <source>
        <dbReference type="ARBA" id="ARBA00022989"/>
    </source>
</evidence>
<evidence type="ECO:0000313" key="6">
    <source>
        <dbReference type="EMBL" id="KXN67095.1"/>
    </source>
</evidence>
<dbReference type="PROSITE" id="PS00237">
    <property type="entry name" value="G_PROTEIN_RECEP_F1_1"/>
    <property type="match status" value="1"/>
</dbReference>
<dbReference type="OrthoDB" id="6142583at2759"/>
<keyword evidence="4 5" id="KW-0472">Membrane</keyword>
<reference evidence="6 7" key="1">
    <citation type="journal article" date="2015" name="Genome Biol. Evol.">
        <title>Phylogenomic analyses indicate that early fungi evolved digesting cell walls of algal ancestors of land plants.</title>
        <authorList>
            <person name="Chang Y."/>
            <person name="Wang S."/>
            <person name="Sekimoto S."/>
            <person name="Aerts A.L."/>
            <person name="Choi C."/>
            <person name="Clum A."/>
            <person name="LaButti K.M."/>
            <person name="Lindquist E.A."/>
            <person name="Yee Ngan C."/>
            <person name="Ohm R.A."/>
            <person name="Salamov A.A."/>
            <person name="Grigoriev I.V."/>
            <person name="Spatafora J.W."/>
            <person name="Berbee M.L."/>
        </authorList>
    </citation>
    <scope>NUCLEOTIDE SEQUENCE [LARGE SCALE GENOMIC DNA]</scope>
    <source>
        <strain evidence="6 7">NRRL 28638</strain>
    </source>
</reference>
<evidence type="ECO:0000313" key="7">
    <source>
        <dbReference type="Proteomes" id="UP000070444"/>
    </source>
</evidence>
<proteinExistence type="predicted"/>
<feature type="transmembrane region" description="Helical" evidence="5">
    <location>
        <begin position="129"/>
        <end position="154"/>
    </location>
</feature>
<feature type="transmembrane region" description="Helical" evidence="5">
    <location>
        <begin position="235"/>
        <end position="256"/>
    </location>
</feature>
<evidence type="ECO:0000256" key="4">
    <source>
        <dbReference type="ARBA" id="ARBA00023136"/>
    </source>
</evidence>
<feature type="non-terminal residue" evidence="6">
    <location>
        <position position="257"/>
    </location>
</feature>
<dbReference type="GO" id="GO:0016020">
    <property type="term" value="C:membrane"/>
    <property type="evidence" value="ECO:0007669"/>
    <property type="project" value="UniProtKB-SubCell"/>
</dbReference>
<protein>
    <recommendedName>
        <fullName evidence="8">G-protein coupled receptors family 1 profile domain-containing protein</fullName>
    </recommendedName>
</protein>
<comment type="subcellular location">
    <subcellularLocation>
        <location evidence="1">Membrane</location>
    </subcellularLocation>
</comment>
<dbReference type="InterPro" id="IPR000276">
    <property type="entry name" value="GPCR_Rhodpsn"/>
</dbReference>
<sequence length="257" mass="28587">MTLKFTEYEELYQSAYPYNIVAAGYGIADSIIVLILGASLLISIIKTNNEGWKIDMKLCAMLLGVDLACTLLILFYNLQYLFYSNTYLEGHALCNLNGALVNILFPTAVFLMAVISLERCLLIVFKREFSLMFYFCIFATFSMINAANVAQTVINNGYIAYPLAIYCQYNTSQTAGLVGSVVMVLVGGISYNMIILSYLAICFYRRSQSLKAQLELGLDPIKVKKEVNSTIIKSLIIMLGSILSTGIFVVITAISWF</sequence>
<dbReference type="Gene3D" id="1.20.1070.10">
    <property type="entry name" value="Rhodopsin 7-helix transmembrane proteins"/>
    <property type="match status" value="1"/>
</dbReference>
<feature type="transmembrane region" description="Helical" evidence="5">
    <location>
        <begin position="20"/>
        <end position="45"/>
    </location>
</feature>
<dbReference type="SUPFAM" id="SSF81321">
    <property type="entry name" value="Family A G protein-coupled receptor-like"/>
    <property type="match status" value="1"/>
</dbReference>
<keyword evidence="3 5" id="KW-1133">Transmembrane helix</keyword>
<evidence type="ECO:0000256" key="2">
    <source>
        <dbReference type="ARBA" id="ARBA00022692"/>
    </source>
</evidence>
<feature type="transmembrane region" description="Helical" evidence="5">
    <location>
        <begin position="57"/>
        <end position="76"/>
    </location>
</feature>
<accession>A0A137NW83</accession>
<evidence type="ECO:0008006" key="8">
    <source>
        <dbReference type="Google" id="ProtNLM"/>
    </source>
</evidence>
<keyword evidence="2 5" id="KW-0812">Transmembrane</keyword>
<feature type="transmembrane region" description="Helical" evidence="5">
    <location>
        <begin position="174"/>
        <end position="201"/>
    </location>
</feature>
<name>A0A137NW83_CONC2</name>
<dbReference type="CDD" id="cd00637">
    <property type="entry name" value="7tm_classA_rhodopsin-like"/>
    <property type="match status" value="1"/>
</dbReference>
<evidence type="ECO:0000256" key="5">
    <source>
        <dbReference type="SAM" id="Phobius"/>
    </source>
</evidence>
<evidence type="ECO:0000256" key="1">
    <source>
        <dbReference type="ARBA" id="ARBA00004370"/>
    </source>
</evidence>
<dbReference type="Proteomes" id="UP000070444">
    <property type="component" value="Unassembled WGS sequence"/>
</dbReference>
<feature type="transmembrane region" description="Helical" evidence="5">
    <location>
        <begin position="96"/>
        <end position="117"/>
    </location>
</feature>
<dbReference type="GO" id="GO:0004930">
    <property type="term" value="F:G protein-coupled receptor activity"/>
    <property type="evidence" value="ECO:0007669"/>
    <property type="project" value="InterPro"/>
</dbReference>
<gene>
    <name evidence="6" type="ORF">CONCODRAFT_10915</name>
</gene>
<dbReference type="AlphaFoldDB" id="A0A137NW83"/>